<comment type="caution">
    <text evidence="2">The sequence shown here is derived from an EMBL/GenBank/DDBJ whole genome shotgun (WGS) entry which is preliminary data.</text>
</comment>
<organism evidence="2 3">
    <name type="scientific">Chitinophaga silvatica</name>
    <dbReference type="NCBI Taxonomy" id="2282649"/>
    <lineage>
        <taxon>Bacteria</taxon>
        <taxon>Pseudomonadati</taxon>
        <taxon>Bacteroidota</taxon>
        <taxon>Chitinophagia</taxon>
        <taxon>Chitinophagales</taxon>
        <taxon>Chitinophagaceae</taxon>
        <taxon>Chitinophaga</taxon>
    </lineage>
</organism>
<proteinExistence type="predicted"/>
<gene>
    <name evidence="2" type="ORF">DVR12_14440</name>
</gene>
<protein>
    <recommendedName>
        <fullName evidence="4">WWE domain-containing protein</fullName>
    </recommendedName>
</protein>
<accession>A0A3E1Y8Y6</accession>
<feature type="chain" id="PRO_5017674417" description="WWE domain-containing protein" evidence="1">
    <location>
        <begin position="27"/>
        <end position="138"/>
    </location>
</feature>
<dbReference type="EMBL" id="QPMM01000007">
    <property type="protein sequence ID" value="RFS21850.1"/>
    <property type="molecule type" value="Genomic_DNA"/>
</dbReference>
<keyword evidence="1" id="KW-0732">Signal</keyword>
<dbReference type="RefSeq" id="WP_116976464.1">
    <property type="nucleotide sequence ID" value="NZ_QPMM01000007.1"/>
</dbReference>
<dbReference type="OrthoDB" id="670594at2"/>
<name>A0A3E1Y8Y6_9BACT</name>
<dbReference type="Proteomes" id="UP000260644">
    <property type="component" value="Unassembled WGS sequence"/>
</dbReference>
<feature type="signal peptide" evidence="1">
    <location>
        <begin position="1"/>
        <end position="26"/>
    </location>
</feature>
<evidence type="ECO:0000256" key="1">
    <source>
        <dbReference type="SAM" id="SignalP"/>
    </source>
</evidence>
<dbReference type="AlphaFoldDB" id="A0A3E1Y8Y6"/>
<evidence type="ECO:0008006" key="4">
    <source>
        <dbReference type="Google" id="ProtNLM"/>
    </source>
</evidence>
<evidence type="ECO:0000313" key="2">
    <source>
        <dbReference type="EMBL" id="RFS21850.1"/>
    </source>
</evidence>
<reference evidence="2 3" key="1">
    <citation type="submission" date="2018-07" db="EMBL/GenBank/DDBJ databases">
        <title>Chitinophaga K2CV101002-2 sp. nov., isolated from a monsoon evergreen broad-leaved forest soil.</title>
        <authorList>
            <person name="Lv Y."/>
        </authorList>
    </citation>
    <scope>NUCLEOTIDE SEQUENCE [LARGE SCALE GENOMIC DNA]</scope>
    <source>
        <strain evidence="2 3">GDMCC 1.1288</strain>
    </source>
</reference>
<keyword evidence="3" id="KW-1185">Reference proteome</keyword>
<sequence>MKKLSGFISAGMLLLLTFSNVITVKAHNNTLVNTSVSIKREWMKSATGTWPGMKDGKTYWYKLGKKASLWWSTDGKKWEEVKDGMWADKDGKWLKIHEGKLVWSTDGKQWSEVPEWKWEGSDGKWYKFDSKWTLWVNK</sequence>
<evidence type="ECO:0000313" key="3">
    <source>
        <dbReference type="Proteomes" id="UP000260644"/>
    </source>
</evidence>